<sequence>MRPQTPLNRLDIEAVLSHLRAHLRNLKSLAEGTPSMYPLGMWTSPSPYCESTIMNMNIDMGMNLDMNMNMNMNTNKNTDITHKEAGAAPHLWRRRSGQKRGPFARRYKQFTMAKQNGRFSNFGRSKPLKLDRGKGRAIPLSVRLSSGSPVRLGKKRGLSVAPSVPLRFAVSKPPNIKSVPNLDDTFSSPDIDSKVPRKSLGARRSASSRTPLRKAPAMSKTAYTVYTSSSSGQSLGHAAPSISSSMRGLYPSPSSSNMVPPFLTIRPVLAERSLSVPKTGLPHPPPQSSFDSTKSISKHPLITRSLLHTYSTPNLPVDMSWSSFPVTRSMTTAADDLSVHSSLDQRRMKTSSHHVTMTILSVQYCQQYCQTSVVDCTLCTTSSAIILHYLVTLPCLDAALRQVGHVVPLDLAVYEQLQVISSPNAKRRKSRFFIE</sequence>
<name>A0A6G1K4D8_9PLEO</name>
<dbReference type="Proteomes" id="UP000799428">
    <property type="component" value="Unassembled WGS sequence"/>
</dbReference>
<gene>
    <name evidence="2" type="ORF">K504DRAFT_36674</name>
</gene>
<evidence type="ECO:0000313" key="3">
    <source>
        <dbReference type="Proteomes" id="UP000799428"/>
    </source>
</evidence>
<accession>A0A6G1K4D8</accession>
<proteinExistence type="predicted"/>
<protein>
    <submittedName>
        <fullName evidence="2">Uncharacterized protein</fullName>
    </submittedName>
</protein>
<keyword evidence="3" id="KW-1185">Reference proteome</keyword>
<dbReference type="AlphaFoldDB" id="A0A6G1K4D8"/>
<evidence type="ECO:0000256" key="1">
    <source>
        <dbReference type="SAM" id="MobiDB-lite"/>
    </source>
</evidence>
<evidence type="ECO:0000313" key="2">
    <source>
        <dbReference type="EMBL" id="KAF2707483.1"/>
    </source>
</evidence>
<organism evidence="2 3">
    <name type="scientific">Pleomassaria siparia CBS 279.74</name>
    <dbReference type="NCBI Taxonomy" id="1314801"/>
    <lineage>
        <taxon>Eukaryota</taxon>
        <taxon>Fungi</taxon>
        <taxon>Dikarya</taxon>
        <taxon>Ascomycota</taxon>
        <taxon>Pezizomycotina</taxon>
        <taxon>Dothideomycetes</taxon>
        <taxon>Pleosporomycetidae</taxon>
        <taxon>Pleosporales</taxon>
        <taxon>Pleomassariaceae</taxon>
        <taxon>Pleomassaria</taxon>
    </lineage>
</organism>
<feature type="region of interest" description="Disordered" evidence="1">
    <location>
        <begin position="180"/>
        <end position="216"/>
    </location>
</feature>
<reference evidence="2" key="1">
    <citation type="journal article" date="2020" name="Stud. Mycol.">
        <title>101 Dothideomycetes genomes: a test case for predicting lifestyles and emergence of pathogens.</title>
        <authorList>
            <person name="Haridas S."/>
            <person name="Albert R."/>
            <person name="Binder M."/>
            <person name="Bloem J."/>
            <person name="Labutti K."/>
            <person name="Salamov A."/>
            <person name="Andreopoulos B."/>
            <person name="Baker S."/>
            <person name="Barry K."/>
            <person name="Bills G."/>
            <person name="Bluhm B."/>
            <person name="Cannon C."/>
            <person name="Castanera R."/>
            <person name="Culley D."/>
            <person name="Daum C."/>
            <person name="Ezra D."/>
            <person name="Gonzalez J."/>
            <person name="Henrissat B."/>
            <person name="Kuo A."/>
            <person name="Liang C."/>
            <person name="Lipzen A."/>
            <person name="Lutzoni F."/>
            <person name="Magnuson J."/>
            <person name="Mondo S."/>
            <person name="Nolan M."/>
            <person name="Ohm R."/>
            <person name="Pangilinan J."/>
            <person name="Park H.-J."/>
            <person name="Ramirez L."/>
            <person name="Alfaro M."/>
            <person name="Sun H."/>
            <person name="Tritt A."/>
            <person name="Yoshinaga Y."/>
            <person name="Zwiers L.-H."/>
            <person name="Turgeon B."/>
            <person name="Goodwin S."/>
            <person name="Spatafora J."/>
            <person name="Crous P."/>
            <person name="Grigoriev I."/>
        </authorList>
    </citation>
    <scope>NUCLEOTIDE SEQUENCE</scope>
    <source>
        <strain evidence="2">CBS 279.74</strain>
    </source>
</reference>
<dbReference type="EMBL" id="MU005773">
    <property type="protein sequence ID" value="KAF2707483.1"/>
    <property type="molecule type" value="Genomic_DNA"/>
</dbReference>